<evidence type="ECO:0000256" key="3">
    <source>
        <dbReference type="ARBA" id="ARBA00017322"/>
    </source>
</evidence>
<dbReference type="PANTHER" id="PTHR24421:SF58">
    <property type="entry name" value="SIGNAL TRANSDUCTION HISTIDINE-PROTEIN KINASE_PHOSPHATASE UHPB"/>
    <property type="match status" value="1"/>
</dbReference>
<evidence type="ECO:0000256" key="12">
    <source>
        <dbReference type="ARBA" id="ARBA00030800"/>
    </source>
</evidence>
<dbReference type="GO" id="GO:0000155">
    <property type="term" value="F:phosphorelay sensor kinase activity"/>
    <property type="evidence" value="ECO:0007669"/>
    <property type="project" value="InterPro"/>
</dbReference>
<evidence type="ECO:0000256" key="11">
    <source>
        <dbReference type="ARBA" id="ARBA00024827"/>
    </source>
</evidence>
<keyword evidence="7" id="KW-0479">Metal-binding</keyword>
<name>A0A645DC21_9ZZZZ</name>
<keyword evidence="4" id="KW-0004">4Fe-4S</keyword>
<dbReference type="InterPro" id="IPR005467">
    <property type="entry name" value="His_kinase_dom"/>
</dbReference>
<evidence type="ECO:0000256" key="1">
    <source>
        <dbReference type="ARBA" id="ARBA00001966"/>
    </source>
</evidence>
<dbReference type="GO" id="GO:0046983">
    <property type="term" value="F:protein dimerization activity"/>
    <property type="evidence" value="ECO:0007669"/>
    <property type="project" value="InterPro"/>
</dbReference>
<dbReference type="Gene3D" id="3.30.565.10">
    <property type="entry name" value="Histidine kinase-like ATPase, C-terminal domain"/>
    <property type="match status" value="1"/>
</dbReference>
<reference evidence="14" key="1">
    <citation type="submission" date="2019-08" db="EMBL/GenBank/DDBJ databases">
        <authorList>
            <person name="Kucharzyk K."/>
            <person name="Murdoch R.W."/>
            <person name="Higgins S."/>
            <person name="Loffler F."/>
        </authorList>
    </citation>
    <scope>NUCLEOTIDE SEQUENCE</scope>
</reference>
<evidence type="ECO:0000256" key="2">
    <source>
        <dbReference type="ARBA" id="ARBA00004496"/>
    </source>
</evidence>
<dbReference type="GO" id="GO:0046872">
    <property type="term" value="F:metal ion binding"/>
    <property type="evidence" value="ECO:0007669"/>
    <property type="project" value="UniProtKB-KW"/>
</dbReference>
<comment type="cofactor">
    <cofactor evidence="1">
        <name>[4Fe-4S] cluster</name>
        <dbReference type="ChEBI" id="CHEBI:49883"/>
    </cofactor>
</comment>
<evidence type="ECO:0000256" key="9">
    <source>
        <dbReference type="ARBA" id="ARBA00023004"/>
    </source>
</evidence>
<dbReference type="SUPFAM" id="SSF55874">
    <property type="entry name" value="ATPase domain of HSP90 chaperone/DNA topoisomerase II/histidine kinase"/>
    <property type="match status" value="1"/>
</dbReference>
<dbReference type="InterPro" id="IPR050482">
    <property type="entry name" value="Sensor_HK_TwoCompSys"/>
</dbReference>
<keyword evidence="8 14" id="KW-0418">Kinase</keyword>
<dbReference type="PRINTS" id="PR00344">
    <property type="entry name" value="BCTRLSENSOR"/>
</dbReference>
<dbReference type="InterPro" id="IPR003594">
    <property type="entry name" value="HATPase_dom"/>
</dbReference>
<sequence length="228" mass="24289">MLRDQAGRIESLSRHLLATQEEMRRRLAADLHDRTSPNLAAISINLGLLSEALCSSGDDEITARLEDTRALIEDTVASIRDISAELRSSLLDYAGLLPAMESYAQHFRRRTGIVVRIDAAAPPSALAAELESALFRIFQEALTNVAKHAHATTVVVGIAQDCCGLSLSISDDGSGFDVGRLGEPSFESGLGLVNMREMAEFSGGSFALESAAGSGTRIFVRIPAAAFA</sequence>
<evidence type="ECO:0000313" key="14">
    <source>
        <dbReference type="EMBL" id="MPM86914.1"/>
    </source>
</evidence>
<dbReference type="Pfam" id="PF02518">
    <property type="entry name" value="HATPase_c"/>
    <property type="match status" value="1"/>
</dbReference>
<keyword evidence="6 14" id="KW-0808">Transferase</keyword>
<keyword evidence="9" id="KW-0408">Iron</keyword>
<evidence type="ECO:0000256" key="8">
    <source>
        <dbReference type="ARBA" id="ARBA00022777"/>
    </source>
</evidence>
<dbReference type="InterPro" id="IPR036890">
    <property type="entry name" value="HATPase_C_sf"/>
</dbReference>
<dbReference type="GO" id="GO:0016020">
    <property type="term" value="C:membrane"/>
    <property type="evidence" value="ECO:0007669"/>
    <property type="project" value="InterPro"/>
</dbReference>
<dbReference type="AlphaFoldDB" id="A0A645DC21"/>
<dbReference type="InterPro" id="IPR011712">
    <property type="entry name" value="Sig_transdc_His_kin_sub3_dim/P"/>
</dbReference>
<dbReference type="Gene3D" id="1.20.5.1930">
    <property type="match status" value="1"/>
</dbReference>
<feature type="domain" description="Histidine kinase" evidence="13">
    <location>
        <begin position="30"/>
        <end position="226"/>
    </location>
</feature>
<dbReference type="GO" id="GO:0051539">
    <property type="term" value="F:4 iron, 4 sulfur cluster binding"/>
    <property type="evidence" value="ECO:0007669"/>
    <property type="project" value="UniProtKB-KW"/>
</dbReference>
<dbReference type="InterPro" id="IPR004358">
    <property type="entry name" value="Sig_transdc_His_kin-like_C"/>
</dbReference>
<dbReference type="CDD" id="cd16917">
    <property type="entry name" value="HATPase_UhpB-NarQ-NarX-like"/>
    <property type="match status" value="1"/>
</dbReference>
<evidence type="ECO:0000256" key="4">
    <source>
        <dbReference type="ARBA" id="ARBA00022485"/>
    </source>
</evidence>
<keyword evidence="5" id="KW-0963">Cytoplasm</keyword>
<evidence type="ECO:0000256" key="5">
    <source>
        <dbReference type="ARBA" id="ARBA00022490"/>
    </source>
</evidence>
<gene>
    <name evidence="14" type="primary">nreB_3</name>
    <name evidence="14" type="ORF">SDC9_134007</name>
</gene>
<evidence type="ECO:0000256" key="7">
    <source>
        <dbReference type="ARBA" id="ARBA00022723"/>
    </source>
</evidence>
<dbReference type="Pfam" id="PF07730">
    <property type="entry name" value="HisKA_3"/>
    <property type="match status" value="1"/>
</dbReference>
<dbReference type="PANTHER" id="PTHR24421">
    <property type="entry name" value="NITRATE/NITRITE SENSOR PROTEIN NARX-RELATED"/>
    <property type="match status" value="1"/>
</dbReference>
<dbReference type="EMBL" id="VSSQ01034840">
    <property type="protein sequence ID" value="MPM86914.1"/>
    <property type="molecule type" value="Genomic_DNA"/>
</dbReference>
<dbReference type="PROSITE" id="PS50109">
    <property type="entry name" value="HIS_KIN"/>
    <property type="match status" value="1"/>
</dbReference>
<protein>
    <recommendedName>
        <fullName evidence="3">Oxygen sensor histidine kinase NreB</fullName>
    </recommendedName>
    <alternativeName>
        <fullName evidence="12">Nitrogen regulation protein B</fullName>
    </alternativeName>
</protein>
<keyword evidence="10" id="KW-0411">Iron-sulfur</keyword>
<evidence type="ECO:0000256" key="10">
    <source>
        <dbReference type="ARBA" id="ARBA00023014"/>
    </source>
</evidence>
<comment type="function">
    <text evidence="11">Member of the two-component regulatory system NreB/NreC involved in the control of dissimilatory nitrate/nitrite reduction in response to oxygen. NreB functions as a direct oxygen sensor histidine kinase which is autophosphorylated, in the absence of oxygen, probably at the conserved histidine residue, and transfers its phosphate group probably to a conserved aspartate residue of NreC. NreB/NreC activates the expression of the nitrate (narGHJI) and nitrite (nir) reductase operons, as well as the putative nitrate transporter gene narT.</text>
</comment>
<accession>A0A645DC21</accession>
<comment type="caution">
    <text evidence="14">The sequence shown here is derived from an EMBL/GenBank/DDBJ whole genome shotgun (WGS) entry which is preliminary data.</text>
</comment>
<organism evidence="14">
    <name type="scientific">bioreactor metagenome</name>
    <dbReference type="NCBI Taxonomy" id="1076179"/>
    <lineage>
        <taxon>unclassified sequences</taxon>
        <taxon>metagenomes</taxon>
        <taxon>ecological metagenomes</taxon>
    </lineage>
</organism>
<evidence type="ECO:0000256" key="6">
    <source>
        <dbReference type="ARBA" id="ARBA00022679"/>
    </source>
</evidence>
<dbReference type="GO" id="GO:0005737">
    <property type="term" value="C:cytoplasm"/>
    <property type="evidence" value="ECO:0007669"/>
    <property type="project" value="UniProtKB-SubCell"/>
</dbReference>
<dbReference type="SMART" id="SM00387">
    <property type="entry name" value="HATPase_c"/>
    <property type="match status" value="1"/>
</dbReference>
<proteinExistence type="predicted"/>
<evidence type="ECO:0000259" key="13">
    <source>
        <dbReference type="PROSITE" id="PS50109"/>
    </source>
</evidence>
<comment type="subcellular location">
    <subcellularLocation>
        <location evidence="2">Cytoplasm</location>
    </subcellularLocation>
</comment>